<dbReference type="AlphaFoldDB" id="G9IBV3"/>
<dbReference type="Pfam" id="PF00067">
    <property type="entry name" value="p450"/>
    <property type="match status" value="1"/>
</dbReference>
<organism evidence="8">
    <name type="scientific">Solen grandis</name>
    <name type="common">grand razor shell</name>
    <dbReference type="NCBI Taxonomy" id="165599"/>
    <lineage>
        <taxon>Eukaryota</taxon>
        <taxon>Metazoa</taxon>
        <taxon>Spiralia</taxon>
        <taxon>Lophotrochozoa</taxon>
        <taxon>Mollusca</taxon>
        <taxon>Bivalvia</taxon>
        <taxon>Autobranchia</taxon>
        <taxon>Heteroconchia</taxon>
        <taxon>Euheterodonta</taxon>
        <taxon>Imparidentia</taxon>
        <taxon>Adapedonta</taxon>
        <taxon>Solenoidea</taxon>
        <taxon>Solenidae</taxon>
        <taxon>Solen</taxon>
    </lineage>
</organism>
<keyword evidence="3 7" id="KW-0479">Metal-binding</keyword>
<dbReference type="InterPro" id="IPR002401">
    <property type="entry name" value="Cyt_P450_E_grp-I"/>
</dbReference>
<dbReference type="GO" id="GO:0005506">
    <property type="term" value="F:iron ion binding"/>
    <property type="evidence" value="ECO:0007669"/>
    <property type="project" value="InterPro"/>
</dbReference>
<keyword evidence="6" id="KW-0503">Monooxygenase</keyword>
<comment type="cofactor">
    <cofactor evidence="7">
        <name>heme</name>
        <dbReference type="ChEBI" id="CHEBI:30413"/>
    </cofactor>
</comment>
<dbReference type="SUPFAM" id="SSF48264">
    <property type="entry name" value="Cytochrome P450"/>
    <property type="match status" value="1"/>
</dbReference>
<dbReference type="PANTHER" id="PTHR24289:SF1">
    <property type="entry name" value="STEROID 17-ALPHA-HYDROXYLASE_17,20 LYASE"/>
    <property type="match status" value="1"/>
</dbReference>
<evidence type="ECO:0000256" key="4">
    <source>
        <dbReference type="ARBA" id="ARBA00023002"/>
    </source>
</evidence>
<evidence type="ECO:0000256" key="5">
    <source>
        <dbReference type="ARBA" id="ARBA00023004"/>
    </source>
</evidence>
<dbReference type="InterPro" id="IPR036396">
    <property type="entry name" value="Cyt_P450_sf"/>
</dbReference>
<evidence type="ECO:0000256" key="6">
    <source>
        <dbReference type="ARBA" id="ARBA00023033"/>
    </source>
</evidence>
<evidence type="ECO:0000256" key="7">
    <source>
        <dbReference type="PIRSR" id="PIRSR602401-1"/>
    </source>
</evidence>
<dbReference type="EMBL" id="JN642124">
    <property type="protein sequence ID" value="AEW43452.1"/>
    <property type="molecule type" value="mRNA"/>
</dbReference>
<reference evidence="8" key="1">
    <citation type="journal article" date="2011" name="Fish Shellfish Immunol.">
        <title>Molecular cloning and mRNA expression of two peptidoglycan recognition protein (PGRP) genes from mollusk Solen grandis.</title>
        <authorList>
            <person name="Wei X."/>
            <person name="Yang J."/>
            <person name="Yang D."/>
            <person name="Xu J."/>
            <person name="Liu X."/>
            <person name="Yang J."/>
            <person name="Fang J."/>
            <person name="Qiao H."/>
        </authorList>
    </citation>
    <scope>NUCLEOTIDE SEQUENCE</scope>
</reference>
<comment type="similarity">
    <text evidence="1">Belongs to the cytochrome P450 family.</text>
</comment>
<dbReference type="GO" id="GO:0016705">
    <property type="term" value="F:oxidoreductase activity, acting on paired donors, with incorporation or reduction of molecular oxygen"/>
    <property type="evidence" value="ECO:0007669"/>
    <property type="project" value="InterPro"/>
</dbReference>
<proteinExistence type="evidence at transcript level"/>
<accession>G9IBV3</accession>
<protein>
    <submittedName>
        <fullName evidence="8">Cytochrome P450</fullName>
    </submittedName>
</protein>
<dbReference type="GO" id="GO:0004497">
    <property type="term" value="F:monooxygenase activity"/>
    <property type="evidence" value="ECO:0007669"/>
    <property type="project" value="UniProtKB-KW"/>
</dbReference>
<dbReference type="PRINTS" id="PR00463">
    <property type="entry name" value="EP450I"/>
</dbReference>
<evidence type="ECO:0000256" key="1">
    <source>
        <dbReference type="ARBA" id="ARBA00010617"/>
    </source>
</evidence>
<keyword evidence="2 7" id="KW-0349">Heme</keyword>
<keyword evidence="5 7" id="KW-0408">Iron</keyword>
<feature type="binding site" description="axial binding residue" evidence="7">
    <location>
        <position position="415"/>
    </location>
    <ligand>
        <name>heme</name>
        <dbReference type="ChEBI" id="CHEBI:30413"/>
    </ligand>
    <ligandPart>
        <name>Fe</name>
        <dbReference type="ChEBI" id="CHEBI:18248"/>
    </ligandPart>
</feature>
<gene>
    <name evidence="8" type="primary">CYP450</name>
</gene>
<evidence type="ECO:0000256" key="3">
    <source>
        <dbReference type="ARBA" id="ARBA00022723"/>
    </source>
</evidence>
<dbReference type="PANTHER" id="PTHR24289">
    <property type="entry name" value="STEROID 17-ALPHA-HYDROXYLASE/17,20 LYASE"/>
    <property type="match status" value="1"/>
</dbReference>
<keyword evidence="4" id="KW-0560">Oxidoreductase</keyword>
<sequence>MSTTLPGPRGPPLLGQAFNLDTSHMHLQFLDWQKRYGDIFMFKVLGKHYMVVSHPDIIKDMFITCPHANKLNDRAVSFMGSHVIRDTKDIVFRNCDAQQRCLKEATMKYIENTLMSEAWFYDDIKDEVIGIQEDIRSAIDKPFDILEAMDRASIRIIGYLISGSAVKDSDEQFQSLTDFMLKGRLTNWTRQEPDDSNRVPICPEIPWSPGTSYDGVVEKRAKLKQFFIKENKSGRGLVNMLQKLGKTLSEEKGEDWLDEDFVMGVIMDLTAAAVVPLQNTLSVLFLILLHYPEVQAKIRAEVTQVSPNAAPSIGDIANMPYTHACMLELKRFHTPLPISARHCPRSGNVKFGKYVIPKNTEIFSNLFGLNHDERFWEQPWEFMPERFLTDDGKLISDDHDNMKNLIATGVGPRACVGAKFSENVMLLLTADLLRTVELSPAADHPLPERDPRTFLPGVVTRSPAFVCSCRLVET</sequence>
<dbReference type="InterPro" id="IPR001128">
    <property type="entry name" value="Cyt_P450"/>
</dbReference>
<dbReference type="GO" id="GO:0020037">
    <property type="term" value="F:heme binding"/>
    <property type="evidence" value="ECO:0007669"/>
    <property type="project" value="InterPro"/>
</dbReference>
<name>G9IBV3_9BIVA</name>
<evidence type="ECO:0000313" key="8">
    <source>
        <dbReference type="EMBL" id="AEW43452.1"/>
    </source>
</evidence>
<dbReference type="Gene3D" id="1.10.630.10">
    <property type="entry name" value="Cytochrome P450"/>
    <property type="match status" value="1"/>
</dbReference>
<evidence type="ECO:0000256" key="2">
    <source>
        <dbReference type="ARBA" id="ARBA00022617"/>
    </source>
</evidence>